<evidence type="ECO:0000313" key="2">
    <source>
        <dbReference type="EMBL" id="AEW98808.1"/>
    </source>
</evidence>
<geneLocation type="plasmid" evidence="2 3">
    <name>pSCATT</name>
</geneLocation>
<sequence>MSRMLPRPWLAATFACVRLLQRLHDRDGGARAAETGDADGKCPSPGPAARQRCPRPAGARRPGRPRTGPA</sequence>
<proteinExistence type="predicted"/>
<keyword evidence="2" id="KW-0614">Plasmid</keyword>
<protein>
    <submittedName>
        <fullName evidence="2">Uncharacterized protein</fullName>
    </submittedName>
</protein>
<dbReference type="EMBL" id="CP003229">
    <property type="protein sequence ID" value="AEW98808.1"/>
    <property type="molecule type" value="Genomic_DNA"/>
</dbReference>
<dbReference type="Proteomes" id="UP000007842">
    <property type="component" value="Plasmid pSCATT"/>
</dbReference>
<dbReference type="AlphaFoldDB" id="G8XGY1"/>
<name>G8XGY1_STREN</name>
<gene>
    <name evidence="2" type="ordered locus">SCATT_p06150</name>
</gene>
<organism evidence="2 3">
    <name type="scientific">Streptantibioticus cattleyicolor (strain ATCC 35852 / DSM 46488 / JCM 4925 / NBRC 14057 / NRRL 8057)</name>
    <name type="common">Streptomyces cattleya</name>
    <dbReference type="NCBI Taxonomy" id="1003195"/>
    <lineage>
        <taxon>Bacteria</taxon>
        <taxon>Bacillati</taxon>
        <taxon>Actinomycetota</taxon>
        <taxon>Actinomycetes</taxon>
        <taxon>Kitasatosporales</taxon>
        <taxon>Streptomycetaceae</taxon>
        <taxon>Streptantibioticus</taxon>
    </lineage>
</organism>
<keyword evidence="3" id="KW-1185">Reference proteome</keyword>
<dbReference type="PATRIC" id="fig|1003195.29.peg.6412"/>
<feature type="compositionally biased region" description="Low complexity" evidence="1">
    <location>
        <begin position="47"/>
        <end position="70"/>
    </location>
</feature>
<evidence type="ECO:0000256" key="1">
    <source>
        <dbReference type="SAM" id="MobiDB-lite"/>
    </source>
</evidence>
<reference evidence="3" key="1">
    <citation type="submission" date="2011-12" db="EMBL/GenBank/DDBJ databases">
        <title>Complete genome sequence of Streptomyces cattleya strain DSM 46488.</title>
        <authorList>
            <person name="Ou H.-Y."/>
            <person name="Li P."/>
            <person name="Zhao C."/>
            <person name="O'Hagan D."/>
            <person name="Deng Z."/>
        </authorList>
    </citation>
    <scope>NUCLEOTIDE SEQUENCE [LARGE SCALE GENOMIC DNA]</scope>
    <source>
        <strain evidence="3">ATCC 35852 / DSM 46488 / JCM 4925 / NBRC 14057 / NRRL 8057</strain>
        <plasmid evidence="3">Plasmid pSCATT</plasmid>
    </source>
</reference>
<evidence type="ECO:0000313" key="3">
    <source>
        <dbReference type="Proteomes" id="UP000007842"/>
    </source>
</evidence>
<feature type="region of interest" description="Disordered" evidence="1">
    <location>
        <begin position="26"/>
        <end position="70"/>
    </location>
</feature>
<dbReference type="KEGG" id="scy:SCATT_p06150"/>
<dbReference type="HOGENOM" id="CLU_2756014_0_0_11"/>
<accession>G8XGY1</accession>